<dbReference type="EMBL" id="CM043025">
    <property type="protein sequence ID" value="KAI4554745.1"/>
    <property type="molecule type" value="Genomic_DNA"/>
</dbReference>
<comment type="caution">
    <text evidence="1">The sequence shown here is derived from an EMBL/GenBank/DDBJ whole genome shotgun (WGS) entry which is preliminary data.</text>
</comment>
<proteinExistence type="predicted"/>
<organism evidence="1 2">
    <name type="scientific">Ovis ammon polii x Ovis aries</name>
    <dbReference type="NCBI Taxonomy" id="2918886"/>
    <lineage>
        <taxon>Eukaryota</taxon>
        <taxon>Metazoa</taxon>
        <taxon>Chordata</taxon>
        <taxon>Craniata</taxon>
        <taxon>Vertebrata</taxon>
        <taxon>Euteleostomi</taxon>
        <taxon>Mammalia</taxon>
        <taxon>Eutheria</taxon>
        <taxon>Laurasiatheria</taxon>
        <taxon>Artiodactyla</taxon>
        <taxon>Ruminantia</taxon>
        <taxon>Pecora</taxon>
        <taxon>Bovidae</taxon>
        <taxon>Caprinae</taxon>
        <taxon>Ovis</taxon>
    </lineage>
</organism>
<name>A0ACB9U1F0_9CETA</name>
<keyword evidence="2" id="KW-1185">Reference proteome</keyword>
<gene>
    <name evidence="1" type="ORF">MJG53_020044</name>
</gene>
<evidence type="ECO:0000313" key="2">
    <source>
        <dbReference type="Proteomes" id="UP001057279"/>
    </source>
</evidence>
<dbReference type="Proteomes" id="UP001057279">
    <property type="component" value="Chromosome X"/>
</dbReference>
<protein>
    <submittedName>
        <fullName evidence="1">Uncharacterized protein</fullName>
    </submittedName>
</protein>
<evidence type="ECO:0000313" key="1">
    <source>
        <dbReference type="EMBL" id="KAI4554745.1"/>
    </source>
</evidence>
<accession>A0ACB9U1F0</accession>
<reference evidence="1" key="1">
    <citation type="submission" date="2022-03" db="EMBL/GenBank/DDBJ databases">
        <title>Genomic analyses of argali, domestic sheep and their hybrids provide insights into chromosomal evolution, heterosis and genetic basis of agronomic traits.</title>
        <authorList>
            <person name="Li M."/>
        </authorList>
    </citation>
    <scope>NUCLEOTIDE SEQUENCE</scope>
    <source>
        <strain evidence="1">F1 hybrid</strain>
    </source>
</reference>
<sequence>MLGSLGEGFLNTGGILVYSVESEGLELSQQLPGPGKQVMEIIMLLYNVPATTAMYEEVKRGHSTGPRAHGLQCLQFPGSGAQ</sequence>
<feature type="non-terminal residue" evidence="1">
    <location>
        <position position="82"/>
    </location>
</feature>